<accession>A0A1T2X067</accession>
<dbReference type="Proteomes" id="UP000190188">
    <property type="component" value="Unassembled WGS sequence"/>
</dbReference>
<dbReference type="InterPro" id="IPR019758">
    <property type="entry name" value="Pept_S26A_signal_pept_1_CS"/>
</dbReference>
<evidence type="ECO:0000313" key="11">
    <source>
        <dbReference type="EMBL" id="OPA73242.1"/>
    </source>
</evidence>
<dbReference type="InterPro" id="IPR019757">
    <property type="entry name" value="Pept_S26A_signal_pept_1_Lys-AS"/>
</dbReference>
<comment type="caution">
    <text evidence="11">The sequence shown here is derived from an EMBL/GenBank/DDBJ whole genome shotgun (WGS) entry which is preliminary data.</text>
</comment>
<keyword evidence="12" id="KW-1185">Reference proteome</keyword>
<feature type="active site" evidence="7">
    <location>
        <position position="118"/>
    </location>
</feature>
<dbReference type="InterPro" id="IPR019756">
    <property type="entry name" value="Pept_S26A_signal_pept_1_Ser-AS"/>
</dbReference>
<comment type="similarity">
    <text evidence="3 9">Belongs to the peptidase S26 family.</text>
</comment>
<dbReference type="CDD" id="cd06530">
    <property type="entry name" value="S26_SPase_I"/>
    <property type="match status" value="1"/>
</dbReference>
<dbReference type="GO" id="GO:0005886">
    <property type="term" value="C:plasma membrane"/>
    <property type="evidence" value="ECO:0007669"/>
    <property type="project" value="UniProtKB-SubCell"/>
</dbReference>
<feature type="transmembrane region" description="Helical" evidence="8">
    <location>
        <begin position="23"/>
        <end position="42"/>
    </location>
</feature>
<evidence type="ECO:0000256" key="7">
    <source>
        <dbReference type="PIRSR" id="PIRSR600223-1"/>
    </source>
</evidence>
<dbReference type="PANTHER" id="PTHR43390:SF1">
    <property type="entry name" value="CHLOROPLAST PROCESSING PEPTIDASE"/>
    <property type="match status" value="1"/>
</dbReference>
<gene>
    <name evidence="11" type="ORF">BVG16_29625</name>
</gene>
<dbReference type="InterPro" id="IPR036286">
    <property type="entry name" value="LexA/Signal_pep-like_sf"/>
</dbReference>
<protein>
    <recommendedName>
        <fullName evidence="4 8">Signal peptidase I</fullName>
        <ecNumber evidence="4 8">3.4.21.89</ecNumber>
    </recommendedName>
</protein>
<evidence type="ECO:0000256" key="3">
    <source>
        <dbReference type="ARBA" id="ARBA00009370"/>
    </source>
</evidence>
<dbReference type="InterPro" id="IPR000223">
    <property type="entry name" value="Pept_S26A_signal_pept_1"/>
</dbReference>
<keyword evidence="5 8" id="KW-0645">Protease</keyword>
<feature type="active site" evidence="7">
    <location>
        <position position="51"/>
    </location>
</feature>
<evidence type="ECO:0000256" key="8">
    <source>
        <dbReference type="RuleBase" id="RU003993"/>
    </source>
</evidence>
<evidence type="ECO:0000256" key="9">
    <source>
        <dbReference type="RuleBase" id="RU362042"/>
    </source>
</evidence>
<evidence type="ECO:0000259" key="10">
    <source>
        <dbReference type="Pfam" id="PF10502"/>
    </source>
</evidence>
<dbReference type="Gene3D" id="2.10.109.10">
    <property type="entry name" value="Umud Fragment, subunit A"/>
    <property type="match status" value="1"/>
</dbReference>
<dbReference type="InterPro" id="IPR019533">
    <property type="entry name" value="Peptidase_S26"/>
</dbReference>
<dbReference type="PRINTS" id="PR00727">
    <property type="entry name" value="LEADERPTASE"/>
</dbReference>
<organism evidence="11 12">
    <name type="scientific">Paenibacillus selenitireducens</name>
    <dbReference type="NCBI Taxonomy" id="1324314"/>
    <lineage>
        <taxon>Bacteria</taxon>
        <taxon>Bacillati</taxon>
        <taxon>Bacillota</taxon>
        <taxon>Bacilli</taxon>
        <taxon>Bacillales</taxon>
        <taxon>Paenibacillaceae</taxon>
        <taxon>Paenibacillus</taxon>
    </lineage>
</organism>
<reference evidence="11 12" key="1">
    <citation type="submission" date="2017-01" db="EMBL/GenBank/DDBJ databases">
        <title>Genome analysis of Paenibacillus selenitrireducens ES3-24.</title>
        <authorList>
            <person name="Xu D."/>
            <person name="Yao R."/>
            <person name="Zheng S."/>
        </authorList>
    </citation>
    <scope>NUCLEOTIDE SEQUENCE [LARGE SCALE GENOMIC DNA]</scope>
    <source>
        <strain evidence="11 12">ES3-24</strain>
    </source>
</reference>
<comment type="catalytic activity">
    <reaction evidence="1 8">
        <text>Cleavage of hydrophobic, N-terminal signal or leader sequences from secreted and periplasmic proteins.</text>
        <dbReference type="EC" id="3.4.21.89"/>
    </reaction>
</comment>
<dbReference type="PANTHER" id="PTHR43390">
    <property type="entry name" value="SIGNAL PEPTIDASE I"/>
    <property type="match status" value="1"/>
</dbReference>
<proteinExistence type="inferred from homology"/>
<feature type="domain" description="Peptidase S26" evidence="10">
    <location>
        <begin position="22"/>
        <end position="193"/>
    </location>
</feature>
<keyword evidence="8" id="KW-0472">Membrane</keyword>
<dbReference type="GO" id="GO:0004252">
    <property type="term" value="F:serine-type endopeptidase activity"/>
    <property type="evidence" value="ECO:0007669"/>
    <property type="project" value="InterPro"/>
</dbReference>
<evidence type="ECO:0000256" key="2">
    <source>
        <dbReference type="ARBA" id="ARBA00004401"/>
    </source>
</evidence>
<dbReference type="EMBL" id="MSZX01000020">
    <property type="protein sequence ID" value="OPA73242.1"/>
    <property type="molecule type" value="Genomic_DNA"/>
</dbReference>
<keyword evidence="6 8" id="KW-0378">Hydrolase</keyword>
<dbReference type="RefSeq" id="WP_078502810.1">
    <property type="nucleotide sequence ID" value="NZ_MSZX01000020.1"/>
</dbReference>
<dbReference type="PROSITE" id="PS00760">
    <property type="entry name" value="SPASE_I_2"/>
    <property type="match status" value="1"/>
</dbReference>
<dbReference type="STRING" id="1324314.BVG16_29625"/>
<evidence type="ECO:0000313" key="12">
    <source>
        <dbReference type="Proteomes" id="UP000190188"/>
    </source>
</evidence>
<dbReference type="NCBIfam" id="TIGR02227">
    <property type="entry name" value="sigpep_I_bact"/>
    <property type="match status" value="1"/>
</dbReference>
<sequence length="195" mass="22762">MRYRTFFGRSCVVIRILQEASRWVLSLAVSFVLALLICTYIIQPTKVSGHSMEPTLANSERLFILKWTHTFSITPNYGDIVVIDSRVDRVRTFKDELLDNPFFNFVTHQSDQEIFYIKRVIGKPGDTLEFKNHHVYRNGEELNEPYLKETMLYTSEQSYTVPEDHIFVMGDNRNHSKDSREIGFIPLSHVLGKKL</sequence>
<dbReference type="OrthoDB" id="9802919at2"/>
<dbReference type="PROSITE" id="PS00761">
    <property type="entry name" value="SPASE_I_3"/>
    <property type="match status" value="1"/>
</dbReference>
<evidence type="ECO:0000256" key="6">
    <source>
        <dbReference type="ARBA" id="ARBA00022801"/>
    </source>
</evidence>
<evidence type="ECO:0000256" key="4">
    <source>
        <dbReference type="ARBA" id="ARBA00013208"/>
    </source>
</evidence>
<comment type="subcellular location">
    <subcellularLocation>
        <location evidence="2">Cell membrane</location>
        <topology evidence="2">Single-pass type II membrane protein</topology>
    </subcellularLocation>
    <subcellularLocation>
        <location evidence="9">Membrane</location>
        <topology evidence="9">Single-pass type II membrane protein</topology>
    </subcellularLocation>
</comment>
<dbReference type="AlphaFoldDB" id="A0A1T2X067"/>
<dbReference type="GO" id="GO:0009003">
    <property type="term" value="F:signal peptidase activity"/>
    <property type="evidence" value="ECO:0007669"/>
    <property type="project" value="UniProtKB-EC"/>
</dbReference>
<dbReference type="PROSITE" id="PS00501">
    <property type="entry name" value="SPASE_I_1"/>
    <property type="match status" value="1"/>
</dbReference>
<evidence type="ECO:0000256" key="5">
    <source>
        <dbReference type="ARBA" id="ARBA00022670"/>
    </source>
</evidence>
<dbReference type="GO" id="GO:0006465">
    <property type="term" value="P:signal peptide processing"/>
    <property type="evidence" value="ECO:0007669"/>
    <property type="project" value="InterPro"/>
</dbReference>
<dbReference type="SUPFAM" id="SSF51306">
    <property type="entry name" value="LexA/Signal peptidase"/>
    <property type="match status" value="1"/>
</dbReference>
<dbReference type="EC" id="3.4.21.89" evidence="4 8"/>
<dbReference type="Pfam" id="PF10502">
    <property type="entry name" value="Peptidase_S26"/>
    <property type="match status" value="1"/>
</dbReference>
<keyword evidence="8" id="KW-1133">Transmembrane helix</keyword>
<keyword evidence="8" id="KW-0812">Transmembrane</keyword>
<evidence type="ECO:0000256" key="1">
    <source>
        <dbReference type="ARBA" id="ARBA00000677"/>
    </source>
</evidence>
<name>A0A1T2X067_9BACL</name>